<dbReference type="InterPro" id="IPR018461">
    <property type="entry name" value="Na/H_Antiport_NhaC-like_C"/>
</dbReference>
<feature type="domain" description="Putative Na+/H+ antiporter N-terminal" evidence="8">
    <location>
        <begin position="6"/>
        <end position="89"/>
    </location>
</feature>
<dbReference type="InterPro" id="IPR032813">
    <property type="entry name" value="Na_H_antiport_N"/>
</dbReference>
<organism evidence="9 10">
    <name type="scientific">Nesterenkonia flava</name>
    <dbReference type="NCBI Taxonomy" id="469799"/>
    <lineage>
        <taxon>Bacteria</taxon>
        <taxon>Bacillati</taxon>
        <taxon>Actinomycetota</taxon>
        <taxon>Actinomycetes</taxon>
        <taxon>Micrococcales</taxon>
        <taxon>Micrococcaceae</taxon>
        <taxon>Nesterenkonia</taxon>
    </lineage>
</organism>
<feature type="transmembrane region" description="Helical" evidence="6">
    <location>
        <begin position="113"/>
        <end position="132"/>
    </location>
</feature>
<dbReference type="Pfam" id="PF13726">
    <property type="entry name" value="Na_H_antiport_2"/>
    <property type="match status" value="1"/>
</dbReference>
<feature type="transmembrane region" description="Helical" evidence="6">
    <location>
        <begin position="62"/>
        <end position="79"/>
    </location>
</feature>
<protein>
    <submittedName>
        <fullName evidence="9">Na+/H+ antiporter NhaC family protein</fullName>
    </submittedName>
</protein>
<comment type="caution">
    <text evidence="9">The sequence shown here is derived from an EMBL/GenBank/DDBJ whole genome shotgun (WGS) entry which is preliminary data.</text>
</comment>
<evidence type="ECO:0000256" key="1">
    <source>
        <dbReference type="ARBA" id="ARBA00004651"/>
    </source>
</evidence>
<evidence type="ECO:0000256" key="3">
    <source>
        <dbReference type="ARBA" id="ARBA00022692"/>
    </source>
</evidence>
<proteinExistence type="predicted"/>
<keyword evidence="3 6" id="KW-0812">Transmembrane</keyword>
<sequence length="444" mass="45697">MAELLNPVILSVLVLVALSLSRVNVVIALLLAAAVGGVAGGLSLEETFSVLIDGLGGQGETALSYILLGTLAVMVARSGLTRKLIRRVMPLLRGPRAVVLFAIAGLACFSQNLVPVHIAFIPILIPPLLAAFDRMKIDRRGVAVALTFGLKAPYLIVPLGFGLIFQGIIVDAMAENGMEISLGQIPLAMAIPVGAMGVGLAIAVLVTYRKDREYTNPQPLTDDAANPLGALDAGDADLKWRRGDYAVLIGLAVTLALQLVYGSLVMAALAGVVVIFVLGGERWTDGDPIVDRGVAMMGTIAFIMLVASGYASVLTETGAVEDLVASTSDWIGDSRLLTAVIMMLVGLVVTMGIGTSFGTVPVLAAFFVPLAAAVGFSPLATAALIGAAGAIGDAGAPASDSTLGPTSGLNADGQHHHIWDTCVPTFLHYNVLLFAGGVLAAMVL</sequence>
<keyword evidence="5 6" id="KW-0472">Membrane</keyword>
<feature type="domain" description="Na+/H+ antiporter NhaC-like C-terminal" evidence="7">
    <location>
        <begin position="146"/>
        <end position="434"/>
    </location>
</feature>
<dbReference type="Pfam" id="PF03553">
    <property type="entry name" value="Na_H_antiporter"/>
    <property type="match status" value="1"/>
</dbReference>
<evidence type="ECO:0000256" key="6">
    <source>
        <dbReference type="SAM" id="Phobius"/>
    </source>
</evidence>
<feature type="transmembrane region" description="Helical" evidence="6">
    <location>
        <begin position="91"/>
        <end position="107"/>
    </location>
</feature>
<evidence type="ECO:0000259" key="8">
    <source>
        <dbReference type="Pfam" id="PF13726"/>
    </source>
</evidence>
<evidence type="ECO:0000313" key="9">
    <source>
        <dbReference type="EMBL" id="MDR5712711.1"/>
    </source>
</evidence>
<keyword evidence="10" id="KW-1185">Reference proteome</keyword>
<name>A0ABU1FVL8_9MICC</name>
<evidence type="ECO:0000256" key="4">
    <source>
        <dbReference type="ARBA" id="ARBA00022989"/>
    </source>
</evidence>
<dbReference type="InterPro" id="IPR052576">
    <property type="entry name" value="AA_Transporter-Related"/>
</dbReference>
<evidence type="ECO:0000259" key="7">
    <source>
        <dbReference type="Pfam" id="PF03553"/>
    </source>
</evidence>
<feature type="transmembrane region" description="Helical" evidence="6">
    <location>
        <begin position="144"/>
        <end position="165"/>
    </location>
</feature>
<dbReference type="EMBL" id="JAVKGT010000034">
    <property type="protein sequence ID" value="MDR5712711.1"/>
    <property type="molecule type" value="Genomic_DNA"/>
</dbReference>
<accession>A0ABU1FVL8</accession>
<dbReference type="Proteomes" id="UP001260872">
    <property type="component" value="Unassembled WGS sequence"/>
</dbReference>
<keyword evidence="4 6" id="KW-1133">Transmembrane helix</keyword>
<feature type="transmembrane region" description="Helical" evidence="6">
    <location>
        <begin position="185"/>
        <end position="208"/>
    </location>
</feature>
<gene>
    <name evidence="9" type="ORF">RH857_11315</name>
</gene>
<feature type="transmembrane region" description="Helical" evidence="6">
    <location>
        <begin position="245"/>
        <end position="278"/>
    </location>
</feature>
<evidence type="ECO:0000256" key="2">
    <source>
        <dbReference type="ARBA" id="ARBA00022475"/>
    </source>
</evidence>
<reference evidence="10" key="1">
    <citation type="submission" date="2023-07" db="EMBL/GenBank/DDBJ databases">
        <title>Description of three actinobacteria isolated from air of manufacturing shop in a pharmaceutical factory.</title>
        <authorList>
            <person name="Zhang D.-F."/>
        </authorList>
    </citation>
    <scope>NUCLEOTIDE SEQUENCE [LARGE SCALE GENOMIC DNA]</scope>
    <source>
        <strain evidence="10">CCTCC AB 207010</strain>
    </source>
</reference>
<dbReference type="PANTHER" id="PTHR37821">
    <property type="entry name" value="AMINO ACID TRANSPORTER YUIF-RELATED"/>
    <property type="match status" value="1"/>
</dbReference>
<evidence type="ECO:0000313" key="10">
    <source>
        <dbReference type="Proteomes" id="UP001260872"/>
    </source>
</evidence>
<feature type="transmembrane region" description="Helical" evidence="6">
    <location>
        <begin position="336"/>
        <end position="357"/>
    </location>
</feature>
<feature type="transmembrane region" description="Helical" evidence="6">
    <location>
        <begin position="293"/>
        <end position="315"/>
    </location>
</feature>
<dbReference type="RefSeq" id="WP_310538084.1">
    <property type="nucleotide sequence ID" value="NZ_BAAAOC010000077.1"/>
</dbReference>
<feature type="transmembrane region" description="Helical" evidence="6">
    <location>
        <begin position="12"/>
        <end position="42"/>
    </location>
</feature>
<evidence type="ECO:0000256" key="5">
    <source>
        <dbReference type="ARBA" id="ARBA00023136"/>
    </source>
</evidence>
<comment type="subcellular location">
    <subcellularLocation>
        <location evidence="1">Cell membrane</location>
        <topology evidence="1">Multi-pass membrane protein</topology>
    </subcellularLocation>
</comment>
<feature type="transmembrane region" description="Helical" evidence="6">
    <location>
        <begin position="363"/>
        <end position="385"/>
    </location>
</feature>
<keyword evidence="2" id="KW-1003">Cell membrane</keyword>
<dbReference type="PANTHER" id="PTHR37821:SF1">
    <property type="entry name" value="AMINO ACID TRANSPORTER YUIF-RELATED"/>
    <property type="match status" value="1"/>
</dbReference>